<dbReference type="Pfam" id="PF00515">
    <property type="entry name" value="TPR_1"/>
    <property type="match status" value="1"/>
</dbReference>
<evidence type="ECO:0000313" key="4">
    <source>
        <dbReference type="Proteomes" id="UP000266673"/>
    </source>
</evidence>
<dbReference type="GO" id="GO:0048264">
    <property type="term" value="P:determination of ventral identity"/>
    <property type="evidence" value="ECO:0007669"/>
    <property type="project" value="TreeGrafter"/>
</dbReference>
<dbReference type="PANTHER" id="PTHR28654">
    <property type="entry name" value="AXIN INTERACTOR, DORSALIZATION-ASSOCIATED PROTEIN"/>
    <property type="match status" value="1"/>
</dbReference>
<feature type="compositionally biased region" description="Acidic residues" evidence="2">
    <location>
        <begin position="282"/>
        <end position="303"/>
    </location>
</feature>
<organism evidence="3 4">
    <name type="scientific">Gigaspora rosea</name>
    <dbReference type="NCBI Taxonomy" id="44941"/>
    <lineage>
        <taxon>Eukaryota</taxon>
        <taxon>Fungi</taxon>
        <taxon>Fungi incertae sedis</taxon>
        <taxon>Mucoromycota</taxon>
        <taxon>Glomeromycotina</taxon>
        <taxon>Glomeromycetes</taxon>
        <taxon>Diversisporales</taxon>
        <taxon>Gigasporaceae</taxon>
        <taxon>Gigaspora</taxon>
    </lineage>
</organism>
<evidence type="ECO:0000313" key="3">
    <source>
        <dbReference type="EMBL" id="RIB03281.1"/>
    </source>
</evidence>
<dbReference type="Proteomes" id="UP000266673">
    <property type="component" value="Unassembled WGS sequence"/>
</dbReference>
<keyword evidence="1" id="KW-0802">TPR repeat</keyword>
<dbReference type="EMBL" id="QKWP01002457">
    <property type="protein sequence ID" value="RIB03281.1"/>
    <property type="molecule type" value="Genomic_DNA"/>
</dbReference>
<name>A0A397U0U0_9GLOM</name>
<feature type="repeat" description="TPR" evidence="1">
    <location>
        <begin position="6"/>
        <end position="39"/>
    </location>
</feature>
<keyword evidence="4" id="KW-1185">Reference proteome</keyword>
<dbReference type="InterPro" id="IPR019734">
    <property type="entry name" value="TPR_rpt"/>
</dbReference>
<dbReference type="PROSITE" id="PS50293">
    <property type="entry name" value="TPR_REGION"/>
    <property type="match status" value="1"/>
</dbReference>
<dbReference type="STRING" id="44941.A0A397U0U0"/>
<dbReference type="OrthoDB" id="1914839at2759"/>
<dbReference type="GO" id="GO:0035091">
    <property type="term" value="F:phosphatidylinositol binding"/>
    <property type="evidence" value="ECO:0007669"/>
    <property type="project" value="TreeGrafter"/>
</dbReference>
<dbReference type="CDD" id="cd24142">
    <property type="entry name" value="ACL4-like"/>
    <property type="match status" value="1"/>
</dbReference>
<dbReference type="Pfam" id="PF13431">
    <property type="entry name" value="TPR_17"/>
    <property type="match status" value="1"/>
</dbReference>
<accession>A0A397U0U0</accession>
<dbReference type="SUPFAM" id="SSF48452">
    <property type="entry name" value="TPR-like"/>
    <property type="match status" value="1"/>
</dbReference>
<dbReference type="InterPro" id="IPR011990">
    <property type="entry name" value="TPR-like_helical_dom_sf"/>
</dbReference>
<evidence type="ECO:0000256" key="1">
    <source>
        <dbReference type="PROSITE-ProRule" id="PRU00339"/>
    </source>
</evidence>
<reference evidence="3 4" key="1">
    <citation type="submission" date="2018-06" db="EMBL/GenBank/DDBJ databases">
        <title>Comparative genomics reveals the genomic features of Rhizophagus irregularis, R. cerebriforme, R. diaphanum and Gigaspora rosea, and their symbiotic lifestyle signature.</title>
        <authorList>
            <person name="Morin E."/>
            <person name="San Clemente H."/>
            <person name="Chen E.C.H."/>
            <person name="De La Providencia I."/>
            <person name="Hainaut M."/>
            <person name="Kuo A."/>
            <person name="Kohler A."/>
            <person name="Murat C."/>
            <person name="Tang N."/>
            <person name="Roy S."/>
            <person name="Loubradou J."/>
            <person name="Henrissat B."/>
            <person name="Grigoriev I.V."/>
            <person name="Corradi N."/>
            <person name="Roux C."/>
            <person name="Martin F.M."/>
        </authorList>
    </citation>
    <scope>NUCLEOTIDE SEQUENCE [LARGE SCALE GENOMIC DNA]</scope>
    <source>
        <strain evidence="3 4">DAOM 194757</strain>
    </source>
</reference>
<gene>
    <name evidence="3" type="ORF">C2G38_2009060</name>
</gene>
<sequence length="310" mass="35678">MESDNIMVLENLGMEEIELGKFDEAKEHFLKAISINPNQGYSKYMYMGQLCEGLEAIKNFQSGVNLMIDEHKSITSNKLSSQDSQESLSHKISTALCSMTEIYLTDCCFESDAESKCEDYLNKALEIDPTNPEVYQLLASVRLSQQRNEEAKIALEKSLSLWINLEPGNQSIPSYETRISLIKLLLELSQYTQALSVLEILQKEDDQVVDIWYLYGWCYYCMGQDSLQNKENHLAYWEDARDCLITCEKLYYKTESDDESILKHTQEILQNINSLVKPSSTSDDDHEDDGGDEWEDFSADDSDDYHQMEM</sequence>
<proteinExistence type="predicted"/>
<dbReference type="PROSITE" id="PS50005">
    <property type="entry name" value="TPR"/>
    <property type="match status" value="1"/>
</dbReference>
<comment type="caution">
    <text evidence="3">The sequence shown here is derived from an EMBL/GenBank/DDBJ whole genome shotgun (WGS) entry which is preliminary data.</text>
</comment>
<dbReference type="Gene3D" id="1.25.40.10">
    <property type="entry name" value="Tetratricopeptide repeat domain"/>
    <property type="match status" value="2"/>
</dbReference>
<evidence type="ECO:0000256" key="2">
    <source>
        <dbReference type="SAM" id="MobiDB-lite"/>
    </source>
</evidence>
<dbReference type="GO" id="GO:0016020">
    <property type="term" value="C:membrane"/>
    <property type="evidence" value="ECO:0007669"/>
    <property type="project" value="TreeGrafter"/>
</dbReference>
<dbReference type="SMART" id="SM00028">
    <property type="entry name" value="TPR"/>
    <property type="match status" value="3"/>
</dbReference>
<evidence type="ECO:0008006" key="5">
    <source>
        <dbReference type="Google" id="ProtNLM"/>
    </source>
</evidence>
<feature type="region of interest" description="Disordered" evidence="2">
    <location>
        <begin position="274"/>
        <end position="310"/>
    </location>
</feature>
<dbReference type="SUPFAM" id="SSF48439">
    <property type="entry name" value="Protein prenylyltransferase"/>
    <property type="match status" value="1"/>
</dbReference>
<dbReference type="AlphaFoldDB" id="A0A397U0U0"/>
<dbReference type="PANTHER" id="PTHR28654:SF1">
    <property type="entry name" value="AXIN INTERACTOR, DORSALIZATION-ASSOCIATED PROTEIN"/>
    <property type="match status" value="1"/>
</dbReference>
<protein>
    <recommendedName>
        <fullName evidence="5">TPR-like protein</fullName>
    </recommendedName>
</protein>